<organism evidence="2">
    <name type="scientific">marine metagenome</name>
    <dbReference type="NCBI Taxonomy" id="408172"/>
    <lineage>
        <taxon>unclassified sequences</taxon>
        <taxon>metagenomes</taxon>
        <taxon>ecological metagenomes</taxon>
    </lineage>
</organism>
<protein>
    <recommendedName>
        <fullName evidence="3">MORN repeat-containing protein</fullName>
    </recommendedName>
</protein>
<feature type="non-terminal residue" evidence="2">
    <location>
        <position position="222"/>
    </location>
</feature>
<name>A0A383D1Q7_9ZZZZ</name>
<dbReference type="Gene3D" id="2.20.110.10">
    <property type="entry name" value="Histone H3 K4-specific methyltransferase SET7/9 N-terminal domain"/>
    <property type="match status" value="3"/>
</dbReference>
<dbReference type="AlphaFoldDB" id="A0A383D1Q7"/>
<keyword evidence="1" id="KW-0677">Repeat</keyword>
<dbReference type="SUPFAM" id="SSF82185">
    <property type="entry name" value="Histone H3 K4-specific methyltransferase SET7/9 N-terminal domain"/>
    <property type="match status" value="2"/>
</dbReference>
<gene>
    <name evidence="2" type="ORF">METZ01_LOCUS491039</name>
</gene>
<dbReference type="EMBL" id="UINC01213423">
    <property type="protein sequence ID" value="SVE38185.1"/>
    <property type="molecule type" value="Genomic_DNA"/>
</dbReference>
<evidence type="ECO:0000256" key="1">
    <source>
        <dbReference type="ARBA" id="ARBA00022737"/>
    </source>
</evidence>
<dbReference type="Pfam" id="PF02493">
    <property type="entry name" value="MORN"/>
    <property type="match status" value="3"/>
</dbReference>
<sequence length="222" mass="25186">MKKLLGILVLGLLFCNIAKAKECEGSPFVEKKNTLILFKIFVKWKDCHGSLTYKNGSKYVGGFKNGKLSGQGTFTWGKGKFVGEKYVGEFLKGKRSGLGFHTFTNGDVDYGIWKRGKLIKRLRISKKKSSFDKQKQTELVKQEKILIGNLSKCNESPLVEKTLASKFYDHVVEWKDCHGILIYKDGSKYIGEFKDGKFSEQGTFTYKDGTTYFGEFVEGKFN</sequence>
<proteinExistence type="predicted"/>
<evidence type="ECO:0000313" key="2">
    <source>
        <dbReference type="EMBL" id="SVE38185.1"/>
    </source>
</evidence>
<dbReference type="InterPro" id="IPR003409">
    <property type="entry name" value="MORN"/>
</dbReference>
<accession>A0A383D1Q7</accession>
<dbReference type="GO" id="GO:0005829">
    <property type="term" value="C:cytosol"/>
    <property type="evidence" value="ECO:0007669"/>
    <property type="project" value="TreeGrafter"/>
</dbReference>
<dbReference type="PANTHER" id="PTHR43215">
    <property type="entry name" value="RADIAL SPOKE HEAD 1 HOMOLOG"/>
    <property type="match status" value="1"/>
</dbReference>
<reference evidence="2" key="1">
    <citation type="submission" date="2018-05" db="EMBL/GenBank/DDBJ databases">
        <authorList>
            <person name="Lanie J.A."/>
            <person name="Ng W.-L."/>
            <person name="Kazmierczak K.M."/>
            <person name="Andrzejewski T.M."/>
            <person name="Davidsen T.M."/>
            <person name="Wayne K.J."/>
            <person name="Tettelin H."/>
            <person name="Glass J.I."/>
            <person name="Rusch D."/>
            <person name="Podicherti R."/>
            <person name="Tsui H.-C.T."/>
            <person name="Winkler M.E."/>
        </authorList>
    </citation>
    <scope>NUCLEOTIDE SEQUENCE</scope>
</reference>
<evidence type="ECO:0008006" key="3">
    <source>
        <dbReference type="Google" id="ProtNLM"/>
    </source>
</evidence>
<dbReference type="SMART" id="SM00698">
    <property type="entry name" value="MORN"/>
    <property type="match status" value="3"/>
</dbReference>
<dbReference type="PANTHER" id="PTHR43215:SF14">
    <property type="entry name" value="RADIAL SPOKE HEAD 1 HOMOLOG"/>
    <property type="match status" value="1"/>
</dbReference>